<proteinExistence type="inferred from homology"/>
<keyword evidence="5" id="KW-0143">Chaperone</keyword>
<dbReference type="Pfam" id="PF10165">
    <property type="entry name" value="Ric8"/>
    <property type="match status" value="1"/>
</dbReference>
<name>A0A9Q0YJL3_HOLLE</name>
<keyword evidence="7" id="KW-1185">Reference proteome</keyword>
<dbReference type="GO" id="GO:0005938">
    <property type="term" value="C:cell cortex"/>
    <property type="evidence" value="ECO:0007669"/>
    <property type="project" value="UniProtKB-SubCell"/>
</dbReference>
<comment type="subcellular location">
    <subcellularLocation>
        <location evidence="1">Cytoplasm</location>
        <location evidence="1">Cell cortex</location>
    </subcellularLocation>
</comment>
<dbReference type="InterPro" id="IPR011989">
    <property type="entry name" value="ARM-like"/>
</dbReference>
<sequence>MYVRLHNCQYLKSFYTLGGSGEDCQENIVDMEAQITAMLPVLDGGSTIEICNKLQEFNKEYAQTFTFGHLQTDTKKKFVTSLFKVLNLQTDPECVHLCLEAIRILTREKTRMFLLEEPEGVNVLLRLAGLTNGCYEINPEIITEAQKCMCNLIYLSTKVQRICGASDECTANLLARVKQYHNTAMTDDIKFFDMRFLFLLTALCPNLRVRVRSEYDGVAILTELLETTCLESSQAAASGTVAASEPDKLTEKQTDMACEILKAVFNTIIHATVHEIGGESDNVLKKQGQLLRRLLMAESISDDKTDELCSQTINVLTCHLPSACINELIPEANEGAVGGRAMYNGHNMDALVRILNFVEQRIDKSHTRGTGKGMVELLSPSFSALSVLSKSNRNIRKFLRELVLPPLKDASKLPEEGSDLRNKLVRLMTSTSTDVKESVADFLFILCKESVERLIKYTGYGNAAGMLARRGLLLGGRGSQDYSSDEEDSDTEEYQSIRDQINPVTGRIEPERTDPMEGMTEEQKEFHAHELAEMITRMSREGVIQPMAVGEDGNLVPLEERMAAAVLEETPPSSDSDGE</sequence>
<accession>A0A9Q0YJL3</accession>
<organism evidence="6 7">
    <name type="scientific">Holothuria leucospilota</name>
    <name type="common">Black long sea cucumber</name>
    <name type="synonym">Mertensiothuria leucospilota</name>
    <dbReference type="NCBI Taxonomy" id="206669"/>
    <lineage>
        <taxon>Eukaryota</taxon>
        <taxon>Metazoa</taxon>
        <taxon>Echinodermata</taxon>
        <taxon>Eleutherozoa</taxon>
        <taxon>Echinozoa</taxon>
        <taxon>Holothuroidea</taxon>
        <taxon>Aspidochirotacea</taxon>
        <taxon>Aspidochirotida</taxon>
        <taxon>Holothuriidae</taxon>
        <taxon>Holothuria</taxon>
    </lineage>
</organism>
<dbReference type="OrthoDB" id="5585685at2759"/>
<dbReference type="PANTHER" id="PTHR12425:SF5">
    <property type="entry name" value="SYNEMBRYN"/>
    <property type="match status" value="1"/>
</dbReference>
<evidence type="ECO:0000256" key="3">
    <source>
        <dbReference type="ARBA" id="ARBA00022490"/>
    </source>
</evidence>
<dbReference type="GO" id="GO:0007186">
    <property type="term" value="P:G protein-coupled receptor signaling pathway"/>
    <property type="evidence" value="ECO:0007669"/>
    <property type="project" value="TreeGrafter"/>
</dbReference>
<evidence type="ECO:0000256" key="4">
    <source>
        <dbReference type="ARBA" id="ARBA00022658"/>
    </source>
</evidence>
<keyword evidence="4" id="KW-0344">Guanine-nucleotide releasing factor</keyword>
<reference evidence="6" key="1">
    <citation type="submission" date="2021-10" db="EMBL/GenBank/DDBJ databases">
        <title>Tropical sea cucumber genome reveals ecological adaptation and Cuvierian tubules defense mechanism.</title>
        <authorList>
            <person name="Chen T."/>
        </authorList>
    </citation>
    <scope>NUCLEOTIDE SEQUENCE</scope>
    <source>
        <strain evidence="6">Nanhai2018</strain>
        <tissue evidence="6">Muscle</tissue>
    </source>
</reference>
<dbReference type="GO" id="GO:0001965">
    <property type="term" value="F:G-protein alpha-subunit binding"/>
    <property type="evidence" value="ECO:0007669"/>
    <property type="project" value="TreeGrafter"/>
</dbReference>
<evidence type="ECO:0000313" key="6">
    <source>
        <dbReference type="EMBL" id="KAJ8023499.1"/>
    </source>
</evidence>
<comment type="similarity">
    <text evidence="2">Belongs to the synembryn family.</text>
</comment>
<dbReference type="AlphaFoldDB" id="A0A9Q0YJL3"/>
<dbReference type="GO" id="GO:0005085">
    <property type="term" value="F:guanyl-nucleotide exchange factor activity"/>
    <property type="evidence" value="ECO:0007669"/>
    <property type="project" value="UniProtKB-KW"/>
</dbReference>
<evidence type="ECO:0000313" key="7">
    <source>
        <dbReference type="Proteomes" id="UP001152320"/>
    </source>
</evidence>
<protein>
    <submittedName>
        <fullName evidence="6">Synembryn-A</fullName>
    </submittedName>
</protein>
<evidence type="ECO:0000256" key="1">
    <source>
        <dbReference type="ARBA" id="ARBA00004544"/>
    </source>
</evidence>
<dbReference type="SUPFAM" id="SSF48371">
    <property type="entry name" value="ARM repeat"/>
    <property type="match status" value="1"/>
</dbReference>
<dbReference type="PRINTS" id="PR01802">
    <property type="entry name" value="SYNEMBRYN"/>
</dbReference>
<dbReference type="InterPro" id="IPR016024">
    <property type="entry name" value="ARM-type_fold"/>
</dbReference>
<evidence type="ECO:0000256" key="2">
    <source>
        <dbReference type="ARBA" id="ARBA00009049"/>
    </source>
</evidence>
<comment type="caution">
    <text evidence="6">The sequence shown here is derived from an EMBL/GenBank/DDBJ whole genome shotgun (WGS) entry which is preliminary data.</text>
</comment>
<dbReference type="InterPro" id="IPR008376">
    <property type="entry name" value="Chaperone_Ric-8_A/B"/>
</dbReference>
<dbReference type="PANTHER" id="PTHR12425">
    <property type="entry name" value="SYNEMBRYN"/>
    <property type="match status" value="1"/>
</dbReference>
<keyword evidence="3" id="KW-0963">Cytoplasm</keyword>
<dbReference type="Gene3D" id="1.25.10.10">
    <property type="entry name" value="Leucine-rich Repeat Variant"/>
    <property type="match status" value="1"/>
</dbReference>
<dbReference type="InterPro" id="IPR019318">
    <property type="entry name" value="Gua_nucleotide_exch_fac_Ric8"/>
</dbReference>
<evidence type="ECO:0000256" key="5">
    <source>
        <dbReference type="ARBA" id="ARBA00023186"/>
    </source>
</evidence>
<dbReference type="Proteomes" id="UP001152320">
    <property type="component" value="Chromosome 19"/>
</dbReference>
<dbReference type="EMBL" id="JAIZAY010000019">
    <property type="protein sequence ID" value="KAJ8023499.1"/>
    <property type="molecule type" value="Genomic_DNA"/>
</dbReference>
<gene>
    <name evidence="6" type="ORF">HOLleu_35958</name>
</gene>